<sequence length="239" mass="25494">MTTLAKILVTLCLSLACCSCNITFNGIKGEGEVVKKEIAINQDFEAVKASRGLDVILIKSPDKKVVVEANENLHKHIKVTVEGNTLIITSDKNIYMADEKNIYVSYDKLNKVHVNSGASVASEETVVQKDLDLSATSGADIKLKIKAETVVTSVTSGAMIGLTGKVNNHKANATSGANMRAEDLLSLVTEAKATSGANIRIHAKNEFTGKATSGANIIYYGKPEKVSEVDNSGGNVRRQ</sequence>
<organism evidence="3 4">
    <name type="scientific">Aquimarina aggregata</name>
    <dbReference type="NCBI Taxonomy" id="1642818"/>
    <lineage>
        <taxon>Bacteria</taxon>
        <taxon>Pseudomonadati</taxon>
        <taxon>Bacteroidota</taxon>
        <taxon>Flavobacteriia</taxon>
        <taxon>Flavobacteriales</taxon>
        <taxon>Flavobacteriaceae</taxon>
        <taxon>Aquimarina</taxon>
    </lineage>
</organism>
<evidence type="ECO:0000313" key="3">
    <source>
        <dbReference type="EMBL" id="KZS38779.1"/>
    </source>
</evidence>
<dbReference type="InterPro" id="IPR021255">
    <property type="entry name" value="DUF2807"/>
</dbReference>
<feature type="chain" id="PRO_5007841066" description="Putative auto-transporter adhesin head GIN domain-containing protein" evidence="1">
    <location>
        <begin position="23"/>
        <end position="239"/>
    </location>
</feature>
<protein>
    <recommendedName>
        <fullName evidence="2">Putative auto-transporter adhesin head GIN domain-containing protein</fullName>
    </recommendedName>
</protein>
<feature type="domain" description="Putative auto-transporter adhesin head GIN" evidence="2">
    <location>
        <begin position="43"/>
        <end position="223"/>
    </location>
</feature>
<dbReference type="EMBL" id="LQRT01000046">
    <property type="protein sequence ID" value="KZS38779.1"/>
    <property type="molecule type" value="Genomic_DNA"/>
</dbReference>
<dbReference type="Proteomes" id="UP000076715">
    <property type="component" value="Unassembled WGS sequence"/>
</dbReference>
<name>A0A162XUH5_9FLAO</name>
<comment type="caution">
    <text evidence="3">The sequence shown here is derived from an EMBL/GenBank/DDBJ whole genome shotgun (WGS) entry which is preliminary data.</text>
</comment>
<evidence type="ECO:0000313" key="4">
    <source>
        <dbReference type="Proteomes" id="UP000076715"/>
    </source>
</evidence>
<dbReference type="Pfam" id="PF10988">
    <property type="entry name" value="DUF2807"/>
    <property type="match status" value="1"/>
</dbReference>
<evidence type="ECO:0000256" key="1">
    <source>
        <dbReference type="SAM" id="SignalP"/>
    </source>
</evidence>
<dbReference type="RefSeq" id="WP_066318515.1">
    <property type="nucleotide sequence ID" value="NZ_CANLSS010000004.1"/>
</dbReference>
<keyword evidence="4" id="KW-1185">Reference proteome</keyword>
<evidence type="ECO:0000259" key="2">
    <source>
        <dbReference type="Pfam" id="PF10988"/>
    </source>
</evidence>
<dbReference type="PROSITE" id="PS51257">
    <property type="entry name" value="PROKAR_LIPOPROTEIN"/>
    <property type="match status" value="1"/>
</dbReference>
<reference evidence="3 4" key="1">
    <citation type="submission" date="2016-01" db="EMBL/GenBank/DDBJ databases">
        <title>The draft genome sequence of Aquimarina sp. RZW4-3-2.</title>
        <authorList>
            <person name="Wang Y."/>
        </authorList>
    </citation>
    <scope>NUCLEOTIDE SEQUENCE [LARGE SCALE GENOMIC DNA]</scope>
    <source>
        <strain evidence="3 4">RZW4-3-2</strain>
    </source>
</reference>
<dbReference type="OrthoDB" id="942536at2"/>
<dbReference type="Gene3D" id="2.160.20.120">
    <property type="match status" value="1"/>
</dbReference>
<keyword evidence="1" id="KW-0732">Signal</keyword>
<dbReference type="AlphaFoldDB" id="A0A162XUH5"/>
<accession>A0A162XUH5</accession>
<proteinExistence type="predicted"/>
<dbReference type="STRING" id="1642818.AWE51_14425"/>
<feature type="signal peptide" evidence="1">
    <location>
        <begin position="1"/>
        <end position="22"/>
    </location>
</feature>
<gene>
    <name evidence="3" type="ORF">AWE51_14425</name>
</gene>